<dbReference type="EMBL" id="BMDI01000001">
    <property type="protein sequence ID" value="GGI15898.1"/>
    <property type="molecule type" value="Genomic_DNA"/>
</dbReference>
<dbReference type="Proteomes" id="UP000642180">
    <property type="component" value="Unassembled WGS sequence"/>
</dbReference>
<keyword evidence="3" id="KW-1185">Reference proteome</keyword>
<sequence>MNDQDDDKPIPAPILIVGLVLVLGCMIWCGLMFFVYGGSIIYGVIGGVCLGASYSFGKQIWAQFVAQKR</sequence>
<accession>A0A8J3AK18</accession>
<evidence type="ECO:0000313" key="2">
    <source>
        <dbReference type="EMBL" id="GGI15898.1"/>
    </source>
</evidence>
<proteinExistence type="predicted"/>
<reference evidence="3" key="1">
    <citation type="journal article" date="2019" name="Int. J. Syst. Evol. Microbiol.">
        <title>The Global Catalogue of Microorganisms (GCM) 10K type strain sequencing project: providing services to taxonomists for standard genome sequencing and annotation.</title>
        <authorList>
            <consortium name="The Broad Institute Genomics Platform"/>
            <consortium name="The Broad Institute Genome Sequencing Center for Infectious Disease"/>
            <person name="Wu L."/>
            <person name="Ma J."/>
        </authorList>
    </citation>
    <scope>NUCLEOTIDE SEQUENCE [LARGE SCALE GENOMIC DNA]</scope>
    <source>
        <strain evidence="3">CCM 2767</strain>
    </source>
</reference>
<keyword evidence="1" id="KW-1133">Transmembrane helix</keyword>
<keyword evidence="1" id="KW-0812">Transmembrane</keyword>
<name>A0A8J3AK18_9BURK</name>
<protein>
    <submittedName>
        <fullName evidence="2">Uncharacterized protein</fullName>
    </submittedName>
</protein>
<keyword evidence="1" id="KW-0472">Membrane</keyword>
<feature type="transmembrane region" description="Helical" evidence="1">
    <location>
        <begin position="12"/>
        <end position="34"/>
    </location>
</feature>
<dbReference type="RefSeq" id="WP_188379351.1">
    <property type="nucleotide sequence ID" value="NZ_BMDI01000001.1"/>
</dbReference>
<evidence type="ECO:0000313" key="3">
    <source>
        <dbReference type="Proteomes" id="UP000642180"/>
    </source>
</evidence>
<gene>
    <name evidence="2" type="ORF">GCM10008066_01260</name>
</gene>
<dbReference type="AlphaFoldDB" id="A0A8J3AK18"/>
<organism evidence="2 3">
    <name type="scientific">Oxalicibacterium faecigallinarum</name>
    <dbReference type="NCBI Taxonomy" id="573741"/>
    <lineage>
        <taxon>Bacteria</taxon>
        <taxon>Pseudomonadati</taxon>
        <taxon>Pseudomonadota</taxon>
        <taxon>Betaproteobacteria</taxon>
        <taxon>Burkholderiales</taxon>
        <taxon>Oxalobacteraceae</taxon>
        <taxon>Oxalicibacterium</taxon>
    </lineage>
</organism>
<feature type="transmembrane region" description="Helical" evidence="1">
    <location>
        <begin position="40"/>
        <end position="61"/>
    </location>
</feature>
<comment type="caution">
    <text evidence="2">The sequence shown here is derived from an EMBL/GenBank/DDBJ whole genome shotgun (WGS) entry which is preliminary data.</text>
</comment>
<evidence type="ECO:0000256" key="1">
    <source>
        <dbReference type="SAM" id="Phobius"/>
    </source>
</evidence>